<name>A0AAE3BCE1_RHOHA</name>
<dbReference type="Proteomes" id="UP000706122">
    <property type="component" value="Unassembled WGS sequence"/>
</dbReference>
<accession>A0AAE3BCE1</accession>
<dbReference type="EMBL" id="WUYC01000004">
    <property type="protein sequence ID" value="MBM4716189.1"/>
    <property type="molecule type" value="Genomic_DNA"/>
</dbReference>
<proteinExistence type="predicted"/>
<evidence type="ECO:0000313" key="2">
    <source>
        <dbReference type="Proteomes" id="UP000706122"/>
    </source>
</evidence>
<gene>
    <name evidence="1" type="ORF">GS551_18690</name>
</gene>
<sequence length="73" mass="7995">MSDNTRPLLTTWSARKAHIDTGRRSPFGGHLTLCNQDGISADGETARGPLEQEAIDSMPVCGQCARRQPKETR</sequence>
<comment type="caution">
    <text evidence="1">The sequence shown here is derived from an EMBL/GenBank/DDBJ whole genome shotgun (WGS) entry which is preliminary data.</text>
</comment>
<dbReference type="AlphaFoldDB" id="A0AAE3BCE1"/>
<protein>
    <submittedName>
        <fullName evidence="1">Uncharacterized protein</fullName>
    </submittedName>
</protein>
<evidence type="ECO:0000313" key="1">
    <source>
        <dbReference type="EMBL" id="MBM4716189.1"/>
    </source>
</evidence>
<organism evidence="1 2">
    <name type="scientific">Rhodococcus hoagii</name>
    <name type="common">Corynebacterium equii</name>
    <dbReference type="NCBI Taxonomy" id="43767"/>
    <lineage>
        <taxon>Bacteria</taxon>
        <taxon>Bacillati</taxon>
        <taxon>Actinomycetota</taxon>
        <taxon>Actinomycetes</taxon>
        <taxon>Mycobacteriales</taxon>
        <taxon>Nocardiaceae</taxon>
        <taxon>Prescottella</taxon>
    </lineage>
</organism>
<reference evidence="1" key="1">
    <citation type="submission" date="2019-11" db="EMBL/GenBank/DDBJ databases">
        <title>Spread of Macrolides and rifampicin resistant Rhodococcus equi in clinical isolates in the USA.</title>
        <authorList>
            <person name="Alvarez-Narvaez S."/>
            <person name="Huber L."/>
            <person name="Cohen N.D."/>
            <person name="Slovis N."/>
            <person name="Greiter M."/>
            <person name="Giguere S."/>
            <person name="Hart K."/>
        </authorList>
    </citation>
    <scope>NUCLEOTIDE SEQUENCE</scope>
    <source>
        <strain evidence="1">Lh_5</strain>
    </source>
</reference>